<gene>
    <name evidence="2" type="ordered locus">MTR_2g006200</name>
</gene>
<accession>A0A0C3UVS8</accession>
<name>G7INN9_MEDTR</name>
<dbReference type="SUPFAM" id="SSF54001">
    <property type="entry name" value="Cysteine proteinases"/>
    <property type="match status" value="1"/>
</dbReference>
<dbReference type="HOGENOM" id="CLU_1410727_0_0_1"/>
<reference evidence="3" key="3">
    <citation type="submission" date="2015-04" db="UniProtKB">
        <authorList>
            <consortium name="EnsemblPlants"/>
        </authorList>
    </citation>
    <scope>IDENTIFICATION</scope>
    <source>
        <strain evidence="3">cv. Jemalong A17</strain>
    </source>
</reference>
<evidence type="ECO:0000313" key="2">
    <source>
        <dbReference type="EMBL" id="AES63217.2"/>
    </source>
</evidence>
<dbReference type="GO" id="GO:0005764">
    <property type="term" value="C:lysosome"/>
    <property type="evidence" value="ECO:0000318"/>
    <property type="project" value="GO_Central"/>
</dbReference>
<keyword evidence="4" id="KW-1185">Reference proteome</keyword>
<dbReference type="Proteomes" id="UP000002051">
    <property type="component" value="Chromosome 2"/>
</dbReference>
<evidence type="ECO:0000259" key="1">
    <source>
        <dbReference type="Pfam" id="PF00112"/>
    </source>
</evidence>
<dbReference type="GO" id="GO:0005615">
    <property type="term" value="C:extracellular space"/>
    <property type="evidence" value="ECO:0000318"/>
    <property type="project" value="GO_Central"/>
</dbReference>
<keyword evidence="2" id="KW-0378">Hydrolase</keyword>
<keyword evidence="2" id="KW-0645">Protease</keyword>
<reference evidence="2 4" key="2">
    <citation type="journal article" date="2014" name="BMC Genomics">
        <title>An improved genome release (version Mt4.0) for the model legume Medicago truncatula.</title>
        <authorList>
            <person name="Tang H."/>
            <person name="Krishnakumar V."/>
            <person name="Bidwell S."/>
            <person name="Rosen B."/>
            <person name="Chan A."/>
            <person name="Zhou S."/>
            <person name="Gentzbittel L."/>
            <person name="Childs K.L."/>
            <person name="Yandell M."/>
            <person name="Gundlach H."/>
            <person name="Mayer K.F."/>
            <person name="Schwartz D.C."/>
            <person name="Town C.D."/>
        </authorList>
    </citation>
    <scope>GENOME REANNOTATION</scope>
    <source>
        <strain evidence="3 4">cv. Jemalong A17</strain>
    </source>
</reference>
<dbReference type="EnsemblPlants" id="AES63217">
    <property type="protein sequence ID" value="AES63217"/>
    <property type="gene ID" value="MTR_2g006200"/>
</dbReference>
<accession>G7INN9</accession>
<dbReference type="InterPro" id="IPR038765">
    <property type="entry name" value="Papain-like_cys_pep_sf"/>
</dbReference>
<dbReference type="PaxDb" id="3880-AES63217"/>
<proteinExistence type="predicted"/>
<dbReference type="GO" id="GO:0051603">
    <property type="term" value="P:proteolysis involved in protein catabolic process"/>
    <property type="evidence" value="ECO:0000318"/>
    <property type="project" value="GO_Central"/>
</dbReference>
<feature type="domain" description="Peptidase C1A papain C-terminal" evidence="1">
    <location>
        <begin position="49"/>
        <end position="178"/>
    </location>
</feature>
<reference evidence="2 4" key="1">
    <citation type="journal article" date="2011" name="Nature">
        <title>The Medicago genome provides insight into the evolution of rhizobial symbioses.</title>
        <authorList>
            <person name="Young N.D."/>
            <person name="Debelle F."/>
            <person name="Oldroyd G.E."/>
            <person name="Geurts R."/>
            <person name="Cannon S.B."/>
            <person name="Udvardi M.K."/>
            <person name="Benedito V.A."/>
            <person name="Mayer K.F."/>
            <person name="Gouzy J."/>
            <person name="Schoof H."/>
            <person name="Van de Peer Y."/>
            <person name="Proost S."/>
            <person name="Cook D.R."/>
            <person name="Meyers B.C."/>
            <person name="Spannagl M."/>
            <person name="Cheung F."/>
            <person name="De Mita S."/>
            <person name="Krishnakumar V."/>
            <person name="Gundlach H."/>
            <person name="Zhou S."/>
            <person name="Mudge J."/>
            <person name="Bharti A.K."/>
            <person name="Murray J.D."/>
            <person name="Naoumkina M.A."/>
            <person name="Rosen B."/>
            <person name="Silverstein K.A."/>
            <person name="Tang H."/>
            <person name="Rombauts S."/>
            <person name="Zhao P.X."/>
            <person name="Zhou P."/>
            <person name="Barbe V."/>
            <person name="Bardou P."/>
            <person name="Bechner M."/>
            <person name="Bellec A."/>
            <person name="Berger A."/>
            <person name="Berges H."/>
            <person name="Bidwell S."/>
            <person name="Bisseling T."/>
            <person name="Choisne N."/>
            <person name="Couloux A."/>
            <person name="Denny R."/>
            <person name="Deshpande S."/>
            <person name="Dai X."/>
            <person name="Doyle J.J."/>
            <person name="Dudez A.M."/>
            <person name="Farmer A.D."/>
            <person name="Fouteau S."/>
            <person name="Franken C."/>
            <person name="Gibelin C."/>
            <person name="Gish J."/>
            <person name="Goldstein S."/>
            <person name="Gonzalez A.J."/>
            <person name="Green P.J."/>
            <person name="Hallab A."/>
            <person name="Hartog M."/>
            <person name="Hua A."/>
            <person name="Humphray S.J."/>
            <person name="Jeong D.H."/>
            <person name="Jing Y."/>
            <person name="Jocker A."/>
            <person name="Kenton S.M."/>
            <person name="Kim D.J."/>
            <person name="Klee K."/>
            <person name="Lai H."/>
            <person name="Lang C."/>
            <person name="Lin S."/>
            <person name="Macmil S.L."/>
            <person name="Magdelenat G."/>
            <person name="Matthews L."/>
            <person name="McCorrison J."/>
            <person name="Monaghan E.L."/>
            <person name="Mun J.H."/>
            <person name="Najar F.Z."/>
            <person name="Nicholson C."/>
            <person name="Noirot C."/>
            <person name="O'Bleness M."/>
            <person name="Paule C.R."/>
            <person name="Poulain J."/>
            <person name="Prion F."/>
            <person name="Qin B."/>
            <person name="Qu C."/>
            <person name="Retzel E.F."/>
            <person name="Riddle C."/>
            <person name="Sallet E."/>
            <person name="Samain S."/>
            <person name="Samson N."/>
            <person name="Sanders I."/>
            <person name="Saurat O."/>
            <person name="Scarpelli C."/>
            <person name="Schiex T."/>
            <person name="Segurens B."/>
            <person name="Severin A.J."/>
            <person name="Sherrier D.J."/>
            <person name="Shi R."/>
            <person name="Sims S."/>
            <person name="Singer S.R."/>
            <person name="Sinharoy S."/>
            <person name="Sterck L."/>
            <person name="Viollet A."/>
            <person name="Wang B.B."/>
            <person name="Wang K."/>
            <person name="Wang M."/>
            <person name="Wang X."/>
            <person name="Warfsmann J."/>
            <person name="Weissenbach J."/>
            <person name="White D.D."/>
            <person name="White J.D."/>
            <person name="Wiley G.B."/>
            <person name="Wincker P."/>
            <person name="Xing Y."/>
            <person name="Yang L."/>
            <person name="Yao Z."/>
            <person name="Ying F."/>
            <person name="Zhai J."/>
            <person name="Zhou L."/>
            <person name="Zuber A."/>
            <person name="Denarie J."/>
            <person name="Dixon R.A."/>
            <person name="May G.D."/>
            <person name="Schwartz D.C."/>
            <person name="Rogers J."/>
            <person name="Quetier F."/>
            <person name="Town C.D."/>
            <person name="Roe B.A."/>
        </authorList>
    </citation>
    <scope>NUCLEOTIDE SEQUENCE [LARGE SCALE GENOMIC DNA]</scope>
    <source>
        <strain evidence="2">A17</strain>
        <strain evidence="3 4">cv. Jemalong A17</strain>
    </source>
</reference>
<evidence type="ECO:0000313" key="3">
    <source>
        <dbReference type="EnsemblPlants" id="AES63217"/>
    </source>
</evidence>
<evidence type="ECO:0000313" key="4">
    <source>
        <dbReference type="Proteomes" id="UP000002051"/>
    </source>
</evidence>
<dbReference type="AlphaFoldDB" id="G7INN9"/>
<sequence>MFSPQCLIDGLPFHVDDILWQPLIDLSKPDPSNPETPKRQHYVQSTFFALKFIQTRGIAWDVDCPYLGYFDENRKFEFLSAAKLNLEDIFTISKNRWSVLYLRQILESRGCLLGTFRCDEGLLSYKFPKVYSLTKTKGTISRHCVLIVGVGKNEQGEQYLEIQTSYGSSWGNKGFGFISFETLCIQGIKRVHM</sequence>
<dbReference type="InterPro" id="IPR000668">
    <property type="entry name" value="Peptidase_C1A_C"/>
</dbReference>
<protein>
    <submittedName>
        <fullName evidence="2">Papain family cysteine protease</fullName>
    </submittedName>
</protein>
<dbReference type="Gene3D" id="3.90.70.10">
    <property type="entry name" value="Cysteine proteinases"/>
    <property type="match status" value="1"/>
</dbReference>
<dbReference type="EMBL" id="CM001218">
    <property type="protein sequence ID" value="AES63217.2"/>
    <property type="molecule type" value="Genomic_DNA"/>
</dbReference>
<dbReference type="Pfam" id="PF00112">
    <property type="entry name" value="Peptidase_C1"/>
    <property type="match status" value="1"/>
</dbReference>
<dbReference type="GO" id="GO:0004197">
    <property type="term" value="F:cysteine-type endopeptidase activity"/>
    <property type="evidence" value="ECO:0000318"/>
    <property type="project" value="GO_Central"/>
</dbReference>
<organism evidence="2 4">
    <name type="scientific">Medicago truncatula</name>
    <name type="common">Barrel medic</name>
    <name type="synonym">Medicago tribuloides</name>
    <dbReference type="NCBI Taxonomy" id="3880"/>
    <lineage>
        <taxon>Eukaryota</taxon>
        <taxon>Viridiplantae</taxon>
        <taxon>Streptophyta</taxon>
        <taxon>Embryophyta</taxon>
        <taxon>Tracheophyta</taxon>
        <taxon>Spermatophyta</taxon>
        <taxon>Magnoliopsida</taxon>
        <taxon>eudicotyledons</taxon>
        <taxon>Gunneridae</taxon>
        <taxon>Pentapetalae</taxon>
        <taxon>rosids</taxon>
        <taxon>fabids</taxon>
        <taxon>Fabales</taxon>
        <taxon>Fabaceae</taxon>
        <taxon>Papilionoideae</taxon>
        <taxon>50 kb inversion clade</taxon>
        <taxon>NPAAA clade</taxon>
        <taxon>Hologalegina</taxon>
        <taxon>IRL clade</taxon>
        <taxon>Trifolieae</taxon>
        <taxon>Medicago</taxon>
    </lineage>
</organism>